<dbReference type="OrthoDB" id="2910790at2"/>
<dbReference type="RefSeq" id="WP_127055766.1">
    <property type="nucleotide sequence ID" value="NZ_RSCM01000015.1"/>
</dbReference>
<dbReference type="InterPro" id="IPR033704">
    <property type="entry name" value="dUTPase_trimeric"/>
</dbReference>
<dbReference type="Gene3D" id="2.70.40.10">
    <property type="match status" value="1"/>
</dbReference>
<dbReference type="AlphaFoldDB" id="A0A433UJP7"/>
<dbReference type="GO" id="GO:0008829">
    <property type="term" value="F:dCTP deaminase activity"/>
    <property type="evidence" value="ECO:0007669"/>
    <property type="project" value="InterPro"/>
</dbReference>
<dbReference type="PANTHER" id="PTHR42680:SF3">
    <property type="entry name" value="DCTP DEAMINASE"/>
    <property type="match status" value="1"/>
</dbReference>
<name>A0A433UJP7_ANAVA</name>
<evidence type="ECO:0000313" key="5">
    <source>
        <dbReference type="Proteomes" id="UP000276103"/>
    </source>
</evidence>
<protein>
    <submittedName>
        <fullName evidence="4">Uncharacterized protein</fullName>
    </submittedName>
</protein>
<dbReference type="SUPFAM" id="SSF51283">
    <property type="entry name" value="dUTPase-like"/>
    <property type="match status" value="1"/>
</dbReference>
<comment type="caution">
    <text evidence="4">The sequence shown here is derived from an EMBL/GenBank/DDBJ whole genome shotgun (WGS) entry which is preliminary data.</text>
</comment>
<evidence type="ECO:0000313" key="4">
    <source>
        <dbReference type="EMBL" id="RUS94042.1"/>
    </source>
</evidence>
<dbReference type="GO" id="GO:0006229">
    <property type="term" value="P:dUTP biosynthetic process"/>
    <property type="evidence" value="ECO:0007669"/>
    <property type="project" value="InterPro"/>
</dbReference>
<accession>A0A433UJP7</accession>
<dbReference type="CDD" id="cd07557">
    <property type="entry name" value="trimeric_dUTPase"/>
    <property type="match status" value="1"/>
</dbReference>
<keyword evidence="1" id="KW-0378">Hydrolase</keyword>
<dbReference type="PANTHER" id="PTHR42680">
    <property type="entry name" value="DCTP DEAMINASE"/>
    <property type="match status" value="1"/>
</dbReference>
<feature type="transmembrane region" description="Helical" evidence="3">
    <location>
        <begin position="184"/>
        <end position="203"/>
    </location>
</feature>
<feature type="transmembrane region" description="Helical" evidence="3">
    <location>
        <begin position="209"/>
        <end position="231"/>
    </location>
</feature>
<dbReference type="EMBL" id="RSCM01000015">
    <property type="protein sequence ID" value="RUS94042.1"/>
    <property type="molecule type" value="Genomic_DNA"/>
</dbReference>
<reference evidence="4 5" key="1">
    <citation type="journal article" date="2019" name="Genome Biol. Evol.">
        <title>Day and night: Metabolic profiles and evolutionary relationships of six axenic non-marine cyanobacteria.</title>
        <authorList>
            <person name="Will S.E."/>
            <person name="Henke P."/>
            <person name="Boedeker C."/>
            <person name="Huang S."/>
            <person name="Brinkmann H."/>
            <person name="Rohde M."/>
            <person name="Jarek M."/>
            <person name="Friedl T."/>
            <person name="Seufert S."/>
            <person name="Schumacher M."/>
            <person name="Overmann J."/>
            <person name="Neumann-Schaal M."/>
            <person name="Petersen J."/>
        </authorList>
    </citation>
    <scope>NUCLEOTIDE SEQUENCE [LARGE SCALE GENOMIC DNA]</scope>
    <source>
        <strain evidence="4 5">SAG 1403-4b</strain>
    </source>
</reference>
<keyword evidence="3" id="KW-0472">Membrane</keyword>
<dbReference type="Pfam" id="PF22769">
    <property type="entry name" value="DCD"/>
    <property type="match status" value="1"/>
</dbReference>
<keyword evidence="5" id="KW-1185">Reference proteome</keyword>
<evidence type="ECO:0000256" key="1">
    <source>
        <dbReference type="ARBA" id="ARBA00022801"/>
    </source>
</evidence>
<keyword evidence="2" id="KW-0546">Nucleotide metabolism</keyword>
<dbReference type="InterPro" id="IPR011962">
    <property type="entry name" value="dCTP_deaminase"/>
</dbReference>
<keyword evidence="3" id="KW-0812">Transmembrane</keyword>
<proteinExistence type="predicted"/>
<evidence type="ECO:0000256" key="3">
    <source>
        <dbReference type="SAM" id="Phobius"/>
    </source>
</evidence>
<organism evidence="4 5">
    <name type="scientific">Trichormus variabilis SAG 1403-4b</name>
    <dbReference type="NCBI Taxonomy" id="447716"/>
    <lineage>
        <taxon>Bacteria</taxon>
        <taxon>Bacillati</taxon>
        <taxon>Cyanobacteriota</taxon>
        <taxon>Cyanophyceae</taxon>
        <taxon>Nostocales</taxon>
        <taxon>Nostocaceae</taxon>
        <taxon>Trichormus</taxon>
    </lineage>
</organism>
<dbReference type="Proteomes" id="UP000276103">
    <property type="component" value="Unassembled WGS sequence"/>
</dbReference>
<sequence>MSVLTNTDLRRILCYDESLWSEKPLLIQDGSDDCITPMGYDLRVGGFYKRLIGKPNLDTLDEGQSVEIKPGDIALISTYEKLKMPQDASISALILSKISVVSSGLSNISTKVDPGWAEGELLIPVQNFSKDIIRLKYKDKFCTIVFFKNESSADPPYKPSSSRANFFKLLSQTNKESLVKDFQLGLVSILIIGTAVGLGFYYFGNSPGFGVTVTAGIAIEKIASVIVTRLIGRR</sequence>
<keyword evidence="3" id="KW-1133">Transmembrane helix</keyword>
<dbReference type="InterPro" id="IPR036157">
    <property type="entry name" value="dUTPase-like_sf"/>
</dbReference>
<evidence type="ECO:0000256" key="2">
    <source>
        <dbReference type="ARBA" id="ARBA00023080"/>
    </source>
</evidence>
<gene>
    <name evidence="4" type="ORF">DSM107003_39290</name>
</gene>